<evidence type="ECO:0000313" key="5">
    <source>
        <dbReference type="Proteomes" id="UP001314796"/>
    </source>
</evidence>
<dbReference type="RefSeq" id="WP_204400702.1">
    <property type="nucleotide sequence ID" value="NZ_JAFBEE010000004.1"/>
</dbReference>
<accession>A0ABS2NNK2</accession>
<evidence type="ECO:0000256" key="2">
    <source>
        <dbReference type="PROSITE-ProRule" id="PRU00703"/>
    </source>
</evidence>
<dbReference type="InterPro" id="IPR000644">
    <property type="entry name" value="CBS_dom"/>
</dbReference>
<dbReference type="CDD" id="cd04622">
    <property type="entry name" value="CBS_pair_HRP1_like"/>
    <property type="match status" value="1"/>
</dbReference>
<dbReference type="Pfam" id="PF00571">
    <property type="entry name" value="CBS"/>
    <property type="match status" value="2"/>
</dbReference>
<dbReference type="SMART" id="SM00116">
    <property type="entry name" value="CBS"/>
    <property type="match status" value="2"/>
</dbReference>
<dbReference type="InterPro" id="IPR046342">
    <property type="entry name" value="CBS_dom_sf"/>
</dbReference>
<evidence type="ECO:0000259" key="3">
    <source>
        <dbReference type="PROSITE" id="PS51371"/>
    </source>
</evidence>
<gene>
    <name evidence="4" type="ORF">JOC73_000947</name>
</gene>
<dbReference type="PROSITE" id="PS51371">
    <property type="entry name" value="CBS"/>
    <property type="match status" value="2"/>
</dbReference>
<dbReference type="PANTHER" id="PTHR43080:SF2">
    <property type="entry name" value="CBS DOMAIN-CONTAINING PROTEIN"/>
    <property type="match status" value="1"/>
</dbReference>
<sequence length="142" mass="15478">MKVRDIMTSDVMVATTTTPINQIAKSMKDLNVGVMPIIDNNQHPVGIVTDRDLVIRGMVSNINTSDTVEKVMSKHVISVTPDMHVHEAARIMGENQIRRLPVVENGKMVGMVSIGDLAVHGIYENEAGSALSQISTPSRPMM</sequence>
<keyword evidence="1 2" id="KW-0129">CBS domain</keyword>
<name>A0ABS2NNK2_9FIRM</name>
<evidence type="ECO:0000313" key="4">
    <source>
        <dbReference type="EMBL" id="MBM7614436.1"/>
    </source>
</evidence>
<comment type="caution">
    <text evidence="4">The sequence shown here is derived from an EMBL/GenBank/DDBJ whole genome shotgun (WGS) entry which is preliminary data.</text>
</comment>
<proteinExistence type="predicted"/>
<feature type="domain" description="CBS" evidence="3">
    <location>
        <begin position="72"/>
        <end position="127"/>
    </location>
</feature>
<dbReference type="Gene3D" id="3.10.580.10">
    <property type="entry name" value="CBS-domain"/>
    <property type="match status" value="1"/>
</dbReference>
<protein>
    <submittedName>
        <fullName evidence="4">CBS domain-containing protein</fullName>
    </submittedName>
</protein>
<dbReference type="Proteomes" id="UP001314796">
    <property type="component" value="Unassembled WGS sequence"/>
</dbReference>
<feature type="domain" description="CBS" evidence="3">
    <location>
        <begin position="7"/>
        <end position="65"/>
    </location>
</feature>
<dbReference type="EMBL" id="JAFBEE010000004">
    <property type="protein sequence ID" value="MBM7614436.1"/>
    <property type="molecule type" value="Genomic_DNA"/>
</dbReference>
<dbReference type="PANTHER" id="PTHR43080">
    <property type="entry name" value="CBS DOMAIN-CONTAINING PROTEIN CBSX3, MITOCHONDRIAL"/>
    <property type="match status" value="1"/>
</dbReference>
<evidence type="ECO:0000256" key="1">
    <source>
        <dbReference type="ARBA" id="ARBA00023122"/>
    </source>
</evidence>
<dbReference type="InterPro" id="IPR051257">
    <property type="entry name" value="Diverse_CBS-Domain"/>
</dbReference>
<organism evidence="4 5">
    <name type="scientific">Alkaliphilus hydrothermalis</name>
    <dbReference type="NCBI Taxonomy" id="1482730"/>
    <lineage>
        <taxon>Bacteria</taxon>
        <taxon>Bacillati</taxon>
        <taxon>Bacillota</taxon>
        <taxon>Clostridia</taxon>
        <taxon>Peptostreptococcales</taxon>
        <taxon>Natronincolaceae</taxon>
        <taxon>Alkaliphilus</taxon>
    </lineage>
</organism>
<keyword evidence="5" id="KW-1185">Reference proteome</keyword>
<reference evidence="4 5" key="1">
    <citation type="submission" date="2021-01" db="EMBL/GenBank/DDBJ databases">
        <title>Genomic Encyclopedia of Type Strains, Phase IV (KMG-IV): sequencing the most valuable type-strain genomes for metagenomic binning, comparative biology and taxonomic classification.</title>
        <authorList>
            <person name="Goeker M."/>
        </authorList>
    </citation>
    <scope>NUCLEOTIDE SEQUENCE [LARGE SCALE GENOMIC DNA]</scope>
    <source>
        <strain evidence="4 5">DSM 25890</strain>
    </source>
</reference>
<dbReference type="SUPFAM" id="SSF54631">
    <property type="entry name" value="CBS-domain pair"/>
    <property type="match status" value="1"/>
</dbReference>